<evidence type="ECO:0000313" key="5">
    <source>
        <dbReference type="Proteomes" id="UP000622475"/>
    </source>
</evidence>
<dbReference type="InterPro" id="IPR000182">
    <property type="entry name" value="GNAT_dom"/>
</dbReference>
<dbReference type="RefSeq" id="WP_194110847.1">
    <property type="nucleotide sequence ID" value="NZ_JADFFL010000002.1"/>
</dbReference>
<name>A0A929PVD2_9SPHI</name>
<dbReference type="AlphaFoldDB" id="A0A929PVD2"/>
<evidence type="ECO:0000313" key="4">
    <source>
        <dbReference type="EMBL" id="MBE9661668.1"/>
    </source>
</evidence>
<gene>
    <name evidence="4" type="ORF">IRJ16_07205</name>
</gene>
<accession>A0A929PVD2</accession>
<evidence type="ECO:0000256" key="1">
    <source>
        <dbReference type="ARBA" id="ARBA00022679"/>
    </source>
</evidence>
<dbReference type="PANTHER" id="PTHR43800:SF1">
    <property type="entry name" value="PEPTIDYL-LYSINE N-ACETYLTRANSFERASE YJAB"/>
    <property type="match status" value="1"/>
</dbReference>
<dbReference type="Gene3D" id="3.40.630.30">
    <property type="match status" value="1"/>
</dbReference>
<comment type="caution">
    <text evidence="4">The sequence shown here is derived from an EMBL/GenBank/DDBJ whole genome shotgun (WGS) entry which is preliminary data.</text>
</comment>
<protein>
    <submittedName>
        <fullName evidence="4">GNAT family N-acetyltransferase</fullName>
    </submittedName>
</protein>
<dbReference type="EMBL" id="JADFFL010000002">
    <property type="protein sequence ID" value="MBE9661668.1"/>
    <property type="molecule type" value="Genomic_DNA"/>
</dbReference>
<dbReference type="Pfam" id="PF13673">
    <property type="entry name" value="Acetyltransf_10"/>
    <property type="match status" value="1"/>
</dbReference>
<proteinExistence type="predicted"/>
<organism evidence="4 5">
    <name type="scientific">Mucilaginibacter myungsuensis</name>
    <dbReference type="NCBI Taxonomy" id="649104"/>
    <lineage>
        <taxon>Bacteria</taxon>
        <taxon>Pseudomonadati</taxon>
        <taxon>Bacteroidota</taxon>
        <taxon>Sphingobacteriia</taxon>
        <taxon>Sphingobacteriales</taxon>
        <taxon>Sphingobacteriaceae</taxon>
        <taxon>Mucilaginibacter</taxon>
    </lineage>
</organism>
<keyword evidence="2" id="KW-0012">Acyltransferase</keyword>
<keyword evidence="1" id="KW-0808">Transferase</keyword>
<keyword evidence="5" id="KW-1185">Reference proteome</keyword>
<dbReference type="InterPro" id="IPR016181">
    <property type="entry name" value="Acyl_CoA_acyltransferase"/>
</dbReference>
<sequence>MNHTFRQATVNDTETIRQLAEQTWWPTYSSIISDEQIRFMLAEIYATDKISQQIATNEQTFLILEEVDEPVAFAGFSPRAEDPEIYKLHKLYCLPKTQGKGYGKILINAVVDEVKKAGKHILDLNVNRHNKALSFYQKMGFEVAYEEDIAIGPYWMNDYVMRLTVGSL</sequence>
<dbReference type="GO" id="GO:0016747">
    <property type="term" value="F:acyltransferase activity, transferring groups other than amino-acyl groups"/>
    <property type="evidence" value="ECO:0007669"/>
    <property type="project" value="InterPro"/>
</dbReference>
<dbReference type="PANTHER" id="PTHR43800">
    <property type="entry name" value="PEPTIDYL-LYSINE N-ACETYLTRANSFERASE YJAB"/>
    <property type="match status" value="1"/>
</dbReference>
<dbReference type="CDD" id="cd04301">
    <property type="entry name" value="NAT_SF"/>
    <property type="match status" value="1"/>
</dbReference>
<evidence type="ECO:0000259" key="3">
    <source>
        <dbReference type="PROSITE" id="PS51186"/>
    </source>
</evidence>
<feature type="domain" description="N-acetyltransferase" evidence="3">
    <location>
        <begin position="3"/>
        <end position="166"/>
    </location>
</feature>
<evidence type="ECO:0000256" key="2">
    <source>
        <dbReference type="ARBA" id="ARBA00023315"/>
    </source>
</evidence>
<reference evidence="4" key="1">
    <citation type="submission" date="2020-10" db="EMBL/GenBank/DDBJ databases">
        <title>Mucilaginibacter mali sp. nov., isolated from rhizosphere soil of apple orchard.</title>
        <authorList>
            <person name="Lee J.-S."/>
            <person name="Kim H.S."/>
            <person name="Kim J.-S."/>
        </authorList>
    </citation>
    <scope>NUCLEOTIDE SEQUENCE</scope>
    <source>
        <strain evidence="4">KCTC 22746</strain>
    </source>
</reference>
<dbReference type="PROSITE" id="PS51186">
    <property type="entry name" value="GNAT"/>
    <property type="match status" value="1"/>
</dbReference>
<dbReference type="SUPFAM" id="SSF55729">
    <property type="entry name" value="Acyl-CoA N-acyltransferases (Nat)"/>
    <property type="match status" value="1"/>
</dbReference>
<dbReference type="Proteomes" id="UP000622475">
    <property type="component" value="Unassembled WGS sequence"/>
</dbReference>